<feature type="transmembrane region" description="Helical" evidence="1">
    <location>
        <begin position="12"/>
        <end position="31"/>
    </location>
</feature>
<keyword evidence="1" id="KW-0812">Transmembrane</keyword>
<gene>
    <name evidence="2" type="ORF">SAMN05661096_03335</name>
</gene>
<dbReference type="RefSeq" id="WP_085518469.1">
    <property type="nucleotide sequence ID" value="NZ_FXAW01000007.1"/>
</dbReference>
<dbReference type="OrthoDB" id="1489065at2"/>
<protein>
    <submittedName>
        <fullName evidence="2">AsmA-like C-terminal region</fullName>
    </submittedName>
</protein>
<dbReference type="InterPro" id="IPR052894">
    <property type="entry name" value="AsmA-related"/>
</dbReference>
<dbReference type="GO" id="GO:0090313">
    <property type="term" value="P:regulation of protein targeting to membrane"/>
    <property type="evidence" value="ECO:0007669"/>
    <property type="project" value="TreeGrafter"/>
</dbReference>
<dbReference type="AlphaFoldDB" id="A0A1X7L1G7"/>
<dbReference type="STRING" id="1028.SAMN05661096_03335"/>
<name>A0A1X7L1G7_9BACT</name>
<evidence type="ECO:0000256" key="1">
    <source>
        <dbReference type="SAM" id="Phobius"/>
    </source>
</evidence>
<sequence length="1053" mass="119282">MFPERKKWIKIVVTAFVIFFVTIAVVISLAYSHQDTVVKEMVAKVNHDFEGRLEINGSHISPFQNFPYISIDLENVKIFESKADSAEMLLDIEDIYLGFDIWTIIQGSFEAKKIKFSNGYIKLVQHVDGSFNILNALSSEADEEEETTEATHLDLNAIELVNIDLLKLNEENSILIEAFIEEANSSFKSSEEDINIQLDSKFLFNLIIDSDTSFLHDKHVSLSTALNFNAEENKLTISPSELLIEKALFLMEGSVDVDDDMNLDLHFSGNKPNFDLFLAFAPPELNPVLSRYDNGGKIYFDARIKGKSINDYSPQINVDFGCAEAFVNNTSTNKTVNDLYFEGHFTNGEKRDPSTMELIIEDFTAKPETGLFSGNVEIKNFDSPEFDIQLISEFDLGFLAKFLNINNLEESSGFVSLEMNFHDIIDLTQPERSIERLNESYFTKLKVKDLNVQSSVYPLPIKNVNISAQMDGHKALIEQLDFEVGGSDMSIKASVSDLPAILHHTNIPVEAVLDISSKTLDLQELTSRPSDTTSGFKEKIKDLSMRFIFKSSAKAVTESPNLPLGEFFIEKLHAQLMNYPHELHDFNADVFIDSANFRVIDFTGMIDQSDFHFTGKLENYDLWFLEEPKGDTKIDFNLRSDLLQLDDLFSYNGQNYVPKDYQHEEFRDLRLHGLADMKFDKKLVSTQVDIDRLETDMKVHPMRFEEFKGSFYMDSAVFKVTDASGKLGNSDFEISFTHYTADSTSAVPNSFFLSSNTLDFDQLFAYNPPPEGEITHPKDHEAGFNIFEVPFSNMNFGLKIGDLNYHRIHLKEFNLAGRMQANHYVYLDTLSLKAAGGSIALNGYFNGSDPKAIYFSPNMRLTNIDLDQLLFKFENFGQDHLVSENLHGRLSGIVKGQIHMHADMVPIIDDSELHIEMKVVDGSINNYSAFEALSDYFSDKNLSNVRFDTLQNTFDLNQGTLSIPAMTINSTLGYFEVSGDQSTDLSMDYYVRIPVKVITKAGMNKVFGKKTQVDSTQVDEIVQKDDDKNTRYLNLRISGTPEDYSVSLGKDKD</sequence>
<dbReference type="EMBL" id="FXAW01000007">
    <property type="protein sequence ID" value="SMG46969.1"/>
    <property type="molecule type" value="Genomic_DNA"/>
</dbReference>
<dbReference type="PANTHER" id="PTHR30441">
    <property type="entry name" value="DUF748 DOMAIN-CONTAINING PROTEIN"/>
    <property type="match status" value="1"/>
</dbReference>
<keyword evidence="3" id="KW-1185">Reference proteome</keyword>
<accession>A0A1X7L1G7</accession>
<organism evidence="2 3">
    <name type="scientific">Marivirga sericea</name>
    <dbReference type="NCBI Taxonomy" id="1028"/>
    <lineage>
        <taxon>Bacteria</taxon>
        <taxon>Pseudomonadati</taxon>
        <taxon>Bacteroidota</taxon>
        <taxon>Cytophagia</taxon>
        <taxon>Cytophagales</taxon>
        <taxon>Marivirgaceae</taxon>
        <taxon>Marivirga</taxon>
    </lineage>
</organism>
<dbReference type="PANTHER" id="PTHR30441:SF8">
    <property type="entry name" value="DUF748 DOMAIN-CONTAINING PROTEIN"/>
    <property type="match status" value="1"/>
</dbReference>
<evidence type="ECO:0000313" key="3">
    <source>
        <dbReference type="Proteomes" id="UP000193804"/>
    </source>
</evidence>
<keyword evidence="1" id="KW-1133">Transmembrane helix</keyword>
<evidence type="ECO:0000313" key="2">
    <source>
        <dbReference type="EMBL" id="SMG46969.1"/>
    </source>
</evidence>
<dbReference type="GO" id="GO:0005886">
    <property type="term" value="C:plasma membrane"/>
    <property type="evidence" value="ECO:0007669"/>
    <property type="project" value="TreeGrafter"/>
</dbReference>
<proteinExistence type="predicted"/>
<dbReference type="Proteomes" id="UP000193804">
    <property type="component" value="Unassembled WGS sequence"/>
</dbReference>
<reference evidence="3" key="1">
    <citation type="submission" date="2017-04" db="EMBL/GenBank/DDBJ databases">
        <authorList>
            <person name="Varghese N."/>
            <person name="Submissions S."/>
        </authorList>
    </citation>
    <scope>NUCLEOTIDE SEQUENCE [LARGE SCALE GENOMIC DNA]</scope>
    <source>
        <strain evidence="3">DSM 4125</strain>
    </source>
</reference>
<keyword evidence="1" id="KW-0472">Membrane</keyword>